<feature type="binding site" evidence="14">
    <location>
        <position position="195"/>
    </location>
    <ligand>
        <name>S-adenosyl-L-methionine</name>
        <dbReference type="ChEBI" id="CHEBI:59789"/>
    </ligand>
</feature>
<dbReference type="SUPFAM" id="SSF102114">
    <property type="entry name" value="Radical SAM enzymes"/>
    <property type="match status" value="1"/>
</dbReference>
<evidence type="ECO:0000256" key="2">
    <source>
        <dbReference type="ARBA" id="ARBA00007544"/>
    </source>
</evidence>
<keyword evidence="17" id="KW-1185">Reference proteome</keyword>
<dbReference type="InterPro" id="IPR027492">
    <property type="entry name" value="RNA_MTrfase_RlmN"/>
</dbReference>
<dbReference type="eggNOG" id="COG0820">
    <property type="taxonomic scope" value="Bacteria"/>
</dbReference>
<accession>C0QKU6</accession>
<evidence type="ECO:0000256" key="6">
    <source>
        <dbReference type="ARBA" id="ARBA00022603"/>
    </source>
</evidence>
<dbReference type="Pfam" id="PF21016">
    <property type="entry name" value="RlmN_N"/>
    <property type="match status" value="1"/>
</dbReference>
<dbReference type="GO" id="GO:0000049">
    <property type="term" value="F:tRNA binding"/>
    <property type="evidence" value="ECO:0007669"/>
    <property type="project" value="UniProtKB-UniRule"/>
</dbReference>
<dbReference type="Pfam" id="PF04055">
    <property type="entry name" value="Radical_SAM"/>
    <property type="match status" value="1"/>
</dbReference>
<dbReference type="RefSeq" id="WP_015904948.1">
    <property type="nucleotide sequence ID" value="NC_012108.1"/>
</dbReference>
<keyword evidence="10 14" id="KW-0479">Metal-binding</keyword>
<dbReference type="GO" id="GO:0002935">
    <property type="term" value="F:tRNA (adenine(37)-C2)-methyltransferase activity"/>
    <property type="evidence" value="ECO:0007669"/>
    <property type="project" value="UniProtKB-UniRule"/>
</dbReference>
<keyword evidence="12 14" id="KW-0411">Iron-sulfur</keyword>
<dbReference type="GO" id="GO:0051539">
    <property type="term" value="F:4 iron, 4 sulfur cluster binding"/>
    <property type="evidence" value="ECO:0007669"/>
    <property type="project" value="UniProtKB-UniRule"/>
</dbReference>
<dbReference type="GO" id="GO:0030488">
    <property type="term" value="P:tRNA methylation"/>
    <property type="evidence" value="ECO:0007669"/>
    <property type="project" value="UniProtKB-UniRule"/>
</dbReference>
<dbReference type="KEGG" id="dat:HRM2_31030"/>
<dbReference type="Gene3D" id="1.10.150.530">
    <property type="match status" value="1"/>
</dbReference>
<dbReference type="HOGENOM" id="CLU_029101_0_0_7"/>
<dbReference type="Proteomes" id="UP000000442">
    <property type="component" value="Chromosome"/>
</dbReference>
<feature type="binding site" evidence="14">
    <location>
        <position position="114"/>
    </location>
    <ligand>
        <name>[4Fe-4S] cluster</name>
        <dbReference type="ChEBI" id="CHEBI:49883"/>
        <note>4Fe-4S-S-AdoMet</note>
    </ligand>
</feature>
<feature type="domain" description="Radical SAM core" evidence="15">
    <location>
        <begin position="96"/>
        <end position="331"/>
    </location>
</feature>
<dbReference type="InterPro" id="IPR040072">
    <property type="entry name" value="Methyltransferase_A"/>
</dbReference>
<comment type="caution">
    <text evidence="14">Lacks conserved residue(s) required for the propagation of feature annotation.</text>
</comment>
<dbReference type="PIRSF" id="PIRSF006004">
    <property type="entry name" value="CHP00048"/>
    <property type="match status" value="1"/>
</dbReference>
<comment type="function">
    <text evidence="14">Specifically methylates position 2 of adenine 2503 in 23S rRNA and position 2 of adenine 37 in tRNAs.</text>
</comment>
<comment type="catalytic activity">
    <reaction evidence="14">
        <text>adenosine(37) in tRNA + 2 reduced [2Fe-2S]-[ferredoxin] + 2 S-adenosyl-L-methionine = 2-methyladenosine(37) in tRNA + 5'-deoxyadenosine + L-methionine + 2 oxidized [2Fe-2S]-[ferredoxin] + S-adenosyl-L-homocysteine</text>
        <dbReference type="Rhea" id="RHEA:43332"/>
        <dbReference type="Rhea" id="RHEA-COMP:10000"/>
        <dbReference type="Rhea" id="RHEA-COMP:10001"/>
        <dbReference type="Rhea" id="RHEA-COMP:10162"/>
        <dbReference type="Rhea" id="RHEA-COMP:10485"/>
        <dbReference type="ChEBI" id="CHEBI:17319"/>
        <dbReference type="ChEBI" id="CHEBI:33737"/>
        <dbReference type="ChEBI" id="CHEBI:33738"/>
        <dbReference type="ChEBI" id="CHEBI:57844"/>
        <dbReference type="ChEBI" id="CHEBI:57856"/>
        <dbReference type="ChEBI" id="CHEBI:59789"/>
        <dbReference type="ChEBI" id="CHEBI:74411"/>
        <dbReference type="ChEBI" id="CHEBI:74497"/>
        <dbReference type="EC" id="2.1.1.192"/>
    </reaction>
</comment>
<comment type="cofactor">
    <cofactor evidence="14">
        <name>[4Fe-4S] cluster</name>
        <dbReference type="ChEBI" id="CHEBI:49883"/>
    </cofactor>
    <text evidence="14">Binds 1 [4Fe-4S] cluster. The cluster is coordinated with 3 cysteines and an exchangeable S-adenosyl-L-methionine.</text>
</comment>
<comment type="subcellular location">
    <subcellularLocation>
        <location evidence="1 14">Cytoplasm</location>
    </subcellularLocation>
</comment>
<dbReference type="GO" id="GO:0070040">
    <property type="term" value="F:rRNA (adenine(2503)-C2-)-methyltransferase activity"/>
    <property type="evidence" value="ECO:0007669"/>
    <property type="project" value="UniProtKB-UniRule"/>
</dbReference>
<dbReference type="GO" id="GO:0005737">
    <property type="term" value="C:cytoplasm"/>
    <property type="evidence" value="ECO:0007669"/>
    <property type="project" value="UniProtKB-SubCell"/>
</dbReference>
<sequence>MKEITDFTRQELTAWFENNNERSFRGGQVFKWLYLRQAQTFDEMTDIGKDLRQRLKENFTLSAMVFDRSEISRDGTEKLLFRLHDNAYIEAVLIPEKDHFTLCISSQAGCAQGCKFCLTAKGGFTRNLTTGEIIGQIRTAKTVLAKRKAQRPLSNIVFMGMGEPLANYDTVVRALSIMTDSDYGLKLSSRRITLSTCGLVPEILRLGNDTEVNLAVSLNATTDETRSMLMPINRRYPMHELLKACTNFQMKPRKKITFEYILIKNVNDTMDDAKRLITLLLPIRAKVNLIPFNEHDQSDFKRPSKESILAFLQMLLDHNLTAMVRKSKGDDISAACGQLRAKADL</sequence>
<dbReference type="FunFam" id="3.20.20.70:FF:000014">
    <property type="entry name" value="Probable dual-specificity RNA methyltransferase RlmN"/>
    <property type="match status" value="1"/>
</dbReference>
<evidence type="ECO:0000256" key="13">
    <source>
        <dbReference type="ARBA" id="ARBA00023157"/>
    </source>
</evidence>
<feature type="binding site" evidence="14">
    <location>
        <begin position="162"/>
        <end position="163"/>
    </location>
    <ligand>
        <name>S-adenosyl-L-methionine</name>
        <dbReference type="ChEBI" id="CHEBI:59789"/>
    </ligand>
</feature>
<keyword evidence="7 14" id="KW-0808">Transferase</keyword>
<evidence type="ECO:0000313" key="17">
    <source>
        <dbReference type="Proteomes" id="UP000000442"/>
    </source>
</evidence>
<protein>
    <recommendedName>
        <fullName evidence="14">Probable dual-specificity RNA methyltransferase RlmN</fullName>
        <ecNumber evidence="14">2.1.1.192</ecNumber>
    </recommendedName>
    <alternativeName>
        <fullName evidence="14">23S rRNA (adenine(2503)-C(2))-methyltransferase</fullName>
    </alternativeName>
    <alternativeName>
        <fullName evidence="14">23S rRNA m2A2503 methyltransferase</fullName>
    </alternativeName>
    <alternativeName>
        <fullName evidence="14">Ribosomal RNA large subunit methyltransferase N</fullName>
    </alternativeName>
    <alternativeName>
        <fullName evidence="14">tRNA (adenine(37)-C(2))-methyltransferase</fullName>
    </alternativeName>
    <alternativeName>
        <fullName evidence="14">tRNA m2A37 methyltransferase</fullName>
    </alternativeName>
</protein>
<evidence type="ECO:0000313" key="16">
    <source>
        <dbReference type="EMBL" id="ACN16186.1"/>
    </source>
</evidence>
<dbReference type="SFLD" id="SFLDG01062">
    <property type="entry name" value="methyltransferase_(Class_A)"/>
    <property type="match status" value="1"/>
</dbReference>
<dbReference type="InterPro" id="IPR007197">
    <property type="entry name" value="rSAM"/>
</dbReference>
<evidence type="ECO:0000256" key="4">
    <source>
        <dbReference type="ARBA" id="ARBA00022490"/>
    </source>
</evidence>
<reference evidence="16 17" key="1">
    <citation type="journal article" date="2009" name="Environ. Microbiol.">
        <title>Genome sequence of Desulfobacterium autotrophicum HRM2, a marine sulfate reducer oxidizing organic carbon completely to carbon dioxide.</title>
        <authorList>
            <person name="Strittmatter A.W."/>
            <person name="Liesegang H."/>
            <person name="Rabus R."/>
            <person name="Decker I."/>
            <person name="Amann J."/>
            <person name="Andres S."/>
            <person name="Henne A."/>
            <person name="Fricke W.F."/>
            <person name="Martinez-Arias R."/>
            <person name="Bartels D."/>
            <person name="Goesmann A."/>
            <person name="Krause L."/>
            <person name="Puehler A."/>
            <person name="Klenk H.P."/>
            <person name="Richter M."/>
            <person name="Schuler M."/>
            <person name="Gloeckner F.O."/>
            <person name="Meyerdierks A."/>
            <person name="Gottschalk G."/>
            <person name="Amann R."/>
        </authorList>
    </citation>
    <scope>NUCLEOTIDE SEQUENCE [LARGE SCALE GENOMIC DNA]</scope>
    <source>
        <strain evidence="17">ATCC 43914 / DSM 3382 / HRM2</strain>
    </source>
</reference>
<evidence type="ECO:0000256" key="7">
    <source>
        <dbReference type="ARBA" id="ARBA00022679"/>
    </source>
</evidence>
<feature type="binding site" evidence="14">
    <location>
        <position position="293"/>
    </location>
    <ligand>
        <name>S-adenosyl-L-methionine</name>
        <dbReference type="ChEBI" id="CHEBI:59789"/>
    </ligand>
</feature>
<dbReference type="GO" id="GO:0019843">
    <property type="term" value="F:rRNA binding"/>
    <property type="evidence" value="ECO:0007669"/>
    <property type="project" value="UniProtKB-UniRule"/>
</dbReference>
<feature type="binding site" evidence="14">
    <location>
        <position position="117"/>
    </location>
    <ligand>
        <name>[4Fe-4S] cluster</name>
        <dbReference type="ChEBI" id="CHEBI:49883"/>
        <note>4Fe-4S-S-AdoMet</note>
    </ligand>
</feature>
<keyword evidence="4 14" id="KW-0963">Cytoplasm</keyword>
<dbReference type="InterPro" id="IPR058240">
    <property type="entry name" value="rSAM_sf"/>
</dbReference>
<keyword evidence="11 14" id="KW-0408">Iron</keyword>
<name>C0QKU6_DESAH</name>
<dbReference type="GO" id="GO:0046872">
    <property type="term" value="F:metal ion binding"/>
    <property type="evidence" value="ECO:0007669"/>
    <property type="project" value="UniProtKB-KW"/>
</dbReference>
<evidence type="ECO:0000256" key="10">
    <source>
        <dbReference type="ARBA" id="ARBA00022723"/>
    </source>
</evidence>
<dbReference type="PANTHER" id="PTHR30544">
    <property type="entry name" value="23S RRNA METHYLTRANSFERASE"/>
    <property type="match status" value="1"/>
</dbReference>
<keyword evidence="8 14" id="KW-0949">S-adenosyl-L-methionine</keyword>
<dbReference type="OrthoDB" id="9793973at2"/>
<gene>
    <name evidence="14" type="primary">rlmN</name>
    <name evidence="16" type="ordered locus">HRM2_31030</name>
</gene>
<dbReference type="STRING" id="177437.HRM2_31030"/>
<evidence type="ECO:0000256" key="9">
    <source>
        <dbReference type="ARBA" id="ARBA00022694"/>
    </source>
</evidence>
<dbReference type="PANTHER" id="PTHR30544:SF5">
    <property type="entry name" value="RADICAL SAM CORE DOMAIN-CONTAINING PROTEIN"/>
    <property type="match status" value="1"/>
</dbReference>
<dbReference type="EMBL" id="CP001087">
    <property type="protein sequence ID" value="ACN16186.1"/>
    <property type="molecule type" value="Genomic_DNA"/>
</dbReference>
<evidence type="ECO:0000256" key="3">
    <source>
        <dbReference type="ARBA" id="ARBA00022485"/>
    </source>
</evidence>
<dbReference type="PROSITE" id="PS51918">
    <property type="entry name" value="RADICAL_SAM"/>
    <property type="match status" value="1"/>
</dbReference>
<feature type="binding site" evidence="14">
    <location>
        <begin position="217"/>
        <end position="219"/>
    </location>
    <ligand>
        <name>S-adenosyl-L-methionine</name>
        <dbReference type="ChEBI" id="CHEBI:59789"/>
    </ligand>
</feature>
<feature type="binding site" evidence="14">
    <location>
        <position position="110"/>
    </location>
    <ligand>
        <name>[4Fe-4S] cluster</name>
        <dbReference type="ChEBI" id="CHEBI:49883"/>
        <note>4Fe-4S-S-AdoMet</note>
    </ligand>
</feature>
<dbReference type="EC" id="2.1.1.192" evidence="14"/>
<dbReference type="HAMAP" id="MF_01849">
    <property type="entry name" value="RNA_methyltr_RlmN"/>
    <property type="match status" value="1"/>
</dbReference>
<dbReference type="InterPro" id="IPR004383">
    <property type="entry name" value="rRNA_lsu_MTrfase_RlmN/Cfr"/>
</dbReference>
<dbReference type="Gene3D" id="3.20.20.70">
    <property type="entry name" value="Aldolase class I"/>
    <property type="match status" value="1"/>
</dbReference>
<keyword evidence="9 14" id="KW-0819">tRNA processing</keyword>
<comment type="similarity">
    <text evidence="2 14">Belongs to the radical SAM superfamily. RlmN family.</text>
</comment>
<evidence type="ECO:0000256" key="11">
    <source>
        <dbReference type="ARBA" id="ARBA00023004"/>
    </source>
</evidence>
<dbReference type="NCBIfam" id="TIGR00048">
    <property type="entry name" value="rRNA_mod_RlmN"/>
    <property type="match status" value="1"/>
</dbReference>
<dbReference type="SFLD" id="SFLDF00275">
    <property type="entry name" value="adenosine_C2_methyltransferase"/>
    <property type="match status" value="1"/>
</dbReference>
<dbReference type="AlphaFoldDB" id="C0QKU6"/>
<evidence type="ECO:0000256" key="8">
    <source>
        <dbReference type="ARBA" id="ARBA00022691"/>
    </source>
</evidence>
<evidence type="ECO:0000256" key="14">
    <source>
        <dbReference type="HAMAP-Rule" id="MF_01849"/>
    </source>
</evidence>
<proteinExistence type="inferred from homology"/>
<evidence type="ECO:0000256" key="12">
    <source>
        <dbReference type="ARBA" id="ARBA00023014"/>
    </source>
</evidence>
<dbReference type="SFLD" id="SFLDS00029">
    <property type="entry name" value="Radical_SAM"/>
    <property type="match status" value="1"/>
</dbReference>
<feature type="active site" description="Proton acceptor" evidence="14">
    <location>
        <position position="90"/>
    </location>
</feature>
<dbReference type="CDD" id="cd01335">
    <property type="entry name" value="Radical_SAM"/>
    <property type="match status" value="1"/>
</dbReference>
<comment type="miscellaneous">
    <text evidence="14">Reaction proceeds by a ping-pong mechanism involving intermediate methylation of a conserved cysteine residue.</text>
</comment>
<keyword evidence="6 14" id="KW-0489">Methyltransferase</keyword>
<dbReference type="InterPro" id="IPR013785">
    <property type="entry name" value="Aldolase_TIM"/>
</dbReference>
<comment type="catalytic activity">
    <reaction evidence="14">
        <text>adenosine(2503) in 23S rRNA + 2 reduced [2Fe-2S]-[ferredoxin] + 2 S-adenosyl-L-methionine = 2-methyladenosine(2503) in 23S rRNA + 5'-deoxyadenosine + L-methionine + 2 oxidized [2Fe-2S]-[ferredoxin] + S-adenosyl-L-homocysteine</text>
        <dbReference type="Rhea" id="RHEA:42916"/>
        <dbReference type="Rhea" id="RHEA-COMP:10000"/>
        <dbReference type="Rhea" id="RHEA-COMP:10001"/>
        <dbReference type="Rhea" id="RHEA-COMP:10152"/>
        <dbReference type="Rhea" id="RHEA-COMP:10282"/>
        <dbReference type="ChEBI" id="CHEBI:17319"/>
        <dbReference type="ChEBI" id="CHEBI:33737"/>
        <dbReference type="ChEBI" id="CHEBI:33738"/>
        <dbReference type="ChEBI" id="CHEBI:57844"/>
        <dbReference type="ChEBI" id="CHEBI:57856"/>
        <dbReference type="ChEBI" id="CHEBI:59789"/>
        <dbReference type="ChEBI" id="CHEBI:74411"/>
        <dbReference type="ChEBI" id="CHEBI:74497"/>
        <dbReference type="EC" id="2.1.1.192"/>
    </reaction>
</comment>
<keyword evidence="13 14" id="KW-1015">Disulfide bond</keyword>
<evidence type="ECO:0000259" key="15">
    <source>
        <dbReference type="PROSITE" id="PS51918"/>
    </source>
</evidence>
<dbReference type="InterPro" id="IPR048641">
    <property type="entry name" value="RlmN_N"/>
</dbReference>
<dbReference type="GO" id="GO:0070475">
    <property type="term" value="P:rRNA base methylation"/>
    <property type="evidence" value="ECO:0007669"/>
    <property type="project" value="UniProtKB-UniRule"/>
</dbReference>
<feature type="active site" description="S-methylcysteine intermediate" evidence="14">
    <location>
        <position position="336"/>
    </location>
</feature>
<keyword evidence="5 14" id="KW-0698">rRNA processing</keyword>
<evidence type="ECO:0000256" key="5">
    <source>
        <dbReference type="ARBA" id="ARBA00022552"/>
    </source>
</evidence>
<evidence type="ECO:0000256" key="1">
    <source>
        <dbReference type="ARBA" id="ARBA00004496"/>
    </source>
</evidence>
<organism evidence="16 17">
    <name type="scientific">Desulforapulum autotrophicum (strain ATCC 43914 / DSM 3382 / VKM B-1955 / HRM2)</name>
    <name type="common">Desulfobacterium autotrophicum</name>
    <dbReference type="NCBI Taxonomy" id="177437"/>
    <lineage>
        <taxon>Bacteria</taxon>
        <taxon>Pseudomonadati</taxon>
        <taxon>Thermodesulfobacteriota</taxon>
        <taxon>Desulfobacteria</taxon>
        <taxon>Desulfobacterales</taxon>
        <taxon>Desulfobacteraceae</taxon>
        <taxon>Desulforapulum</taxon>
    </lineage>
</organism>
<keyword evidence="3 14" id="KW-0004">4Fe-4S</keyword>